<evidence type="ECO:0000256" key="4">
    <source>
        <dbReference type="ARBA" id="ARBA00022525"/>
    </source>
</evidence>
<keyword evidence="5 10" id="KW-0732">Signal</keyword>
<evidence type="ECO:0000256" key="1">
    <source>
        <dbReference type="ARBA" id="ARBA00004613"/>
    </source>
</evidence>
<keyword evidence="13" id="KW-1185">Reference proteome</keyword>
<reference evidence="12" key="3">
    <citation type="submission" date="2025-09" db="UniProtKB">
        <authorList>
            <consortium name="Ensembl"/>
        </authorList>
    </citation>
    <scope>IDENTIFICATION</scope>
</reference>
<dbReference type="PROSITE" id="PS51326">
    <property type="entry name" value="AVIDIN_2"/>
    <property type="match status" value="1"/>
</dbReference>
<dbReference type="InterPro" id="IPR005469">
    <property type="entry name" value="Avidin"/>
</dbReference>
<dbReference type="PANTHER" id="PTHR34399:SF3">
    <property type="entry name" value="AVID PROTEIN-RELATED"/>
    <property type="match status" value="1"/>
</dbReference>
<dbReference type="GO" id="GO:0005576">
    <property type="term" value="C:extracellular region"/>
    <property type="evidence" value="ECO:0007669"/>
    <property type="project" value="UniProtKB-SubCell"/>
</dbReference>
<dbReference type="RefSeq" id="XP_032941758.1">
    <property type="nucleotide sequence ID" value="XM_033085867.2"/>
</dbReference>
<comment type="function">
    <text evidence="10">Forms a strong non-covalent specific complex with biotin.</text>
</comment>
<evidence type="ECO:0000256" key="7">
    <source>
        <dbReference type="ARBA" id="ARBA00023180"/>
    </source>
</evidence>
<organism evidence="12 13">
    <name type="scientific">Catharus ustulatus</name>
    <name type="common">Russet-backed thrush</name>
    <name type="synonym">Hylocichla ustulatus</name>
    <dbReference type="NCBI Taxonomy" id="91951"/>
    <lineage>
        <taxon>Eukaryota</taxon>
        <taxon>Metazoa</taxon>
        <taxon>Chordata</taxon>
        <taxon>Craniata</taxon>
        <taxon>Vertebrata</taxon>
        <taxon>Euteleostomi</taxon>
        <taxon>Archelosauria</taxon>
        <taxon>Archosauria</taxon>
        <taxon>Dinosauria</taxon>
        <taxon>Saurischia</taxon>
        <taxon>Theropoda</taxon>
        <taxon>Coelurosauria</taxon>
        <taxon>Aves</taxon>
        <taxon>Neognathae</taxon>
        <taxon>Neoaves</taxon>
        <taxon>Telluraves</taxon>
        <taxon>Australaves</taxon>
        <taxon>Passeriformes</taxon>
        <taxon>Turdidae</taxon>
        <taxon>Catharus</taxon>
    </lineage>
</organism>
<dbReference type="Ensembl" id="ENSCUST00005022859.1">
    <property type="protein sequence ID" value="ENSCUSP00005022070.1"/>
    <property type="gene ID" value="ENSCUSG00005013987.1"/>
</dbReference>
<protein>
    <recommendedName>
        <fullName evidence="10">Avidin</fullName>
    </recommendedName>
</protein>
<dbReference type="Gene3D" id="2.40.128.30">
    <property type="entry name" value="Avidin-like"/>
    <property type="match status" value="1"/>
</dbReference>
<evidence type="ECO:0000256" key="8">
    <source>
        <dbReference type="ARBA" id="ARBA00023267"/>
    </source>
</evidence>
<sequence>MVQATPFLLVLFLALGAHGRTVKKCSLSGSWVNDLGSNMTIGAVNGDGNFEGSYHTAVSASPNEIKVSPLQGSMQRGTNQKGQPTFGFTVNWSFSDSITVFTGQCFVDNDGKEVLKTMWLLRSRVESINNDWKATRVGTNVFTRLPQTGMRRTPRGSQSSYRAGDVAPAPAAPPASANKALLQILVVSCHVVAKCGISEIFLEQVCSL</sequence>
<dbReference type="InterPro" id="IPR005468">
    <property type="entry name" value="Avidin/str"/>
</dbReference>
<dbReference type="PRINTS" id="PR00709">
    <property type="entry name" value="AVIDIN"/>
</dbReference>
<comment type="subcellular location">
    <subcellularLocation>
        <location evidence="1 10">Secreted</location>
    </subcellularLocation>
</comment>
<dbReference type="SUPFAM" id="SSF50876">
    <property type="entry name" value="Avidin/streptavidin"/>
    <property type="match status" value="1"/>
</dbReference>
<keyword evidence="6 9" id="KW-1015">Disulfide bond</keyword>
<dbReference type="Proteomes" id="UP000694563">
    <property type="component" value="Chromosome Z"/>
</dbReference>
<name>A0A8C3V0C0_CATUS</name>
<comment type="similarity">
    <text evidence="2 10">Belongs to the avidin/streptavidin family.</text>
</comment>
<evidence type="ECO:0000313" key="13">
    <source>
        <dbReference type="Proteomes" id="UP000694563"/>
    </source>
</evidence>
<evidence type="ECO:0000256" key="3">
    <source>
        <dbReference type="ARBA" id="ARBA00011881"/>
    </source>
</evidence>
<dbReference type="InterPro" id="IPR051764">
    <property type="entry name" value="Avidin/Streptavidin-rel"/>
</dbReference>
<evidence type="ECO:0000256" key="2">
    <source>
        <dbReference type="ARBA" id="ARBA00006297"/>
    </source>
</evidence>
<feature type="region of interest" description="Disordered" evidence="11">
    <location>
        <begin position="146"/>
        <end position="169"/>
    </location>
</feature>
<keyword evidence="8 10" id="KW-0092">Biotin</keyword>
<evidence type="ECO:0000256" key="9">
    <source>
        <dbReference type="PIRSR" id="PIRSR605468-51"/>
    </source>
</evidence>
<feature type="signal peptide" evidence="10">
    <location>
        <begin position="1"/>
        <end position="19"/>
    </location>
</feature>
<gene>
    <name evidence="12" type="primary">LOC117010843</name>
</gene>
<dbReference type="Pfam" id="PF01382">
    <property type="entry name" value="Avidin"/>
    <property type="match status" value="1"/>
</dbReference>
<evidence type="ECO:0000256" key="10">
    <source>
        <dbReference type="RuleBase" id="RU369114"/>
    </source>
</evidence>
<evidence type="ECO:0000313" key="12">
    <source>
        <dbReference type="Ensembl" id="ENSCUSP00005022070.1"/>
    </source>
</evidence>
<keyword evidence="4 10" id="KW-0964">Secreted</keyword>
<evidence type="ECO:0000256" key="6">
    <source>
        <dbReference type="ARBA" id="ARBA00023157"/>
    </source>
</evidence>
<evidence type="ECO:0000256" key="5">
    <source>
        <dbReference type="ARBA" id="ARBA00022729"/>
    </source>
</evidence>
<feature type="chain" id="PRO_5041489262" description="Avidin" evidence="10">
    <location>
        <begin position="20"/>
        <end position="208"/>
    </location>
</feature>
<dbReference type="GeneID" id="117010843"/>
<dbReference type="GO" id="GO:0009374">
    <property type="term" value="F:biotin binding"/>
    <property type="evidence" value="ECO:0007669"/>
    <property type="project" value="UniProtKB-UniRule"/>
</dbReference>
<accession>A0A8C3V0C0</accession>
<proteinExistence type="inferred from homology"/>
<keyword evidence="7 10" id="KW-0325">Glycoprotein</keyword>
<dbReference type="AlphaFoldDB" id="A0A8C3V0C0"/>
<reference evidence="12" key="2">
    <citation type="submission" date="2025-08" db="UniProtKB">
        <authorList>
            <consortium name="Ensembl"/>
        </authorList>
    </citation>
    <scope>IDENTIFICATION</scope>
</reference>
<comment type="subunit">
    <text evidence="3 10">Homotetramer.</text>
</comment>
<dbReference type="PANTHER" id="PTHR34399">
    <property type="entry name" value="AVIDIN-RELATED"/>
    <property type="match status" value="1"/>
</dbReference>
<dbReference type="OrthoDB" id="2821340at2759"/>
<dbReference type="InterPro" id="IPR036896">
    <property type="entry name" value="Avidin-like_sf"/>
</dbReference>
<reference evidence="12" key="1">
    <citation type="submission" date="2020-10" db="EMBL/GenBank/DDBJ databases">
        <title>Catharus ustulatus (Swainson's thrush) genome, bCatUst1, primary haplotype v2.</title>
        <authorList>
            <person name="Delmore K."/>
            <person name="Vafadar M."/>
            <person name="Formenti G."/>
            <person name="Chow W."/>
            <person name="Pelan S."/>
            <person name="Howe K."/>
            <person name="Rhie A."/>
            <person name="Mountcastle J."/>
            <person name="Haase B."/>
            <person name="Fedrigo O."/>
            <person name="Jarvis E.D."/>
        </authorList>
    </citation>
    <scope>NUCLEOTIDE SEQUENCE [LARGE SCALE GENOMIC DNA]</scope>
</reference>
<feature type="disulfide bond" evidence="9">
    <location>
        <begin position="25"/>
        <end position="105"/>
    </location>
</feature>
<dbReference type="InterPro" id="IPR017889">
    <property type="entry name" value="Avidin-like_CS"/>
</dbReference>
<dbReference type="PROSITE" id="PS00577">
    <property type="entry name" value="AVIDIN_1"/>
    <property type="match status" value="1"/>
</dbReference>
<evidence type="ECO:0000256" key="11">
    <source>
        <dbReference type="SAM" id="MobiDB-lite"/>
    </source>
</evidence>